<gene>
    <name evidence="3" type="primary">HydA2</name>
</gene>
<proteinExistence type="evidence at transcript level"/>
<keyword evidence="1" id="KW-0408">Iron</keyword>
<protein>
    <submittedName>
        <fullName evidence="3">Mitochondrial Fe-only hydrogenase</fullName>
        <ecNumber evidence="3">1.12.7.2</ecNumber>
    </submittedName>
</protein>
<evidence type="ECO:0000313" key="3">
    <source>
        <dbReference type="EMBL" id="AGA37392.1"/>
    </source>
</evidence>
<keyword evidence="1" id="KW-0479">Metal-binding</keyword>
<organism evidence="3">
    <name type="scientific">Mastigamoeba balamuthi</name>
    <name type="common">Phreatamoeba balamuthi</name>
    <dbReference type="NCBI Taxonomy" id="108607"/>
    <lineage>
        <taxon>Eukaryota</taxon>
        <taxon>Amoebozoa</taxon>
        <taxon>Evosea</taxon>
        <taxon>Archamoebae</taxon>
        <taxon>Mastigamoebida</taxon>
        <taxon>Mastigamoebidae</taxon>
        <taxon>Mastigamoeba</taxon>
    </lineage>
</organism>
<dbReference type="Pfam" id="PF13510">
    <property type="entry name" value="Fer2_4"/>
    <property type="match status" value="1"/>
</dbReference>
<dbReference type="CDD" id="cd00207">
    <property type="entry name" value="fer2"/>
    <property type="match status" value="1"/>
</dbReference>
<dbReference type="Gene3D" id="3.10.20.740">
    <property type="match status" value="1"/>
</dbReference>
<dbReference type="InterPro" id="IPR001041">
    <property type="entry name" value="2Fe-2S_ferredoxin-type"/>
</dbReference>
<keyword evidence="1" id="KW-0411">Iron-sulfur</keyword>
<keyword evidence="3" id="KW-0560">Oxidoreductase</keyword>
<dbReference type="PROSITE" id="PS51085">
    <property type="entry name" value="2FE2S_FER_2"/>
    <property type="match status" value="1"/>
</dbReference>
<evidence type="ECO:0000259" key="2">
    <source>
        <dbReference type="PROSITE" id="PS51085"/>
    </source>
</evidence>
<sequence length="151" mass="15964">MSCRGPSTSPLRGCAPPLGAGRTFPALLPPSAHPCSSATAAACPAPRRTQEVRPDKVDVKINGKEISVPANWTVQRACRENGIYVPSLCNFPSLAPTAKCGVCVVHIDGSGSAFALQCLRSAPQHNRRSTPYVQSCKTVVEHGMRITTNTP</sequence>
<dbReference type="GO" id="GO:0008901">
    <property type="term" value="F:ferredoxin hydrogenase activity"/>
    <property type="evidence" value="ECO:0007669"/>
    <property type="project" value="UniProtKB-EC"/>
</dbReference>
<dbReference type="InterPro" id="IPR036010">
    <property type="entry name" value="2Fe-2S_ferredoxin-like_sf"/>
</dbReference>
<dbReference type="GO" id="GO:0051536">
    <property type="term" value="F:iron-sulfur cluster binding"/>
    <property type="evidence" value="ECO:0007669"/>
    <property type="project" value="UniProtKB-KW"/>
</dbReference>
<dbReference type="EC" id="1.12.7.2" evidence="3"/>
<dbReference type="SUPFAM" id="SSF54292">
    <property type="entry name" value="2Fe-2S ferredoxin-like"/>
    <property type="match status" value="1"/>
</dbReference>
<name>M9PAS5_MASBA</name>
<dbReference type="AlphaFoldDB" id="M9PAS5"/>
<accession>M9PAS5</accession>
<feature type="domain" description="2Fe-2S ferredoxin-type" evidence="2">
    <location>
        <begin position="55"/>
        <end position="151"/>
    </location>
</feature>
<dbReference type="EMBL" id="JX970970">
    <property type="protein sequence ID" value="AGA37392.1"/>
    <property type="molecule type" value="mRNA"/>
</dbReference>
<dbReference type="VEuPathDB" id="AmoebaDB:MBAL_000119"/>
<reference evidence="3" key="1">
    <citation type="journal article" date="2013" name="Proc. Natl. Acad. Sci. U.S.A.">
        <title>NIF-type iron-sulfur cluster assembly system is duplicated and distributed in the mitochondria and cytosol of Mastigamoeba balamuthi.</title>
        <authorList>
            <person name="Nyvltova E."/>
            <person name="Sutak R."/>
            <person name="Harant K."/>
            <person name="Sedinova M."/>
            <person name="Hrdy I."/>
            <person name="Paces J."/>
            <person name="Vlcek C."/>
            <person name="Tachezy J."/>
        </authorList>
    </citation>
    <scope>NUCLEOTIDE SEQUENCE</scope>
    <source>
        <strain evidence="3">ATCC 30984</strain>
    </source>
</reference>
<evidence type="ECO:0000256" key="1">
    <source>
        <dbReference type="ARBA" id="ARBA00023014"/>
    </source>
</evidence>
<feature type="non-terminal residue" evidence="3">
    <location>
        <position position="151"/>
    </location>
</feature>